<protein>
    <submittedName>
        <fullName evidence="1">Uncharacterized protein</fullName>
    </submittedName>
</protein>
<proteinExistence type="predicted"/>
<dbReference type="EMBL" id="JAJSOF020000036">
    <property type="protein sequence ID" value="KAJ4429227.1"/>
    <property type="molecule type" value="Genomic_DNA"/>
</dbReference>
<evidence type="ECO:0000313" key="2">
    <source>
        <dbReference type="Proteomes" id="UP001148838"/>
    </source>
</evidence>
<dbReference type="Proteomes" id="UP001148838">
    <property type="component" value="Unassembled WGS sequence"/>
</dbReference>
<reference evidence="1 2" key="1">
    <citation type="journal article" date="2022" name="Allergy">
        <title>Genome assembly and annotation of Periplaneta americana reveal a comprehensive cockroach allergen profile.</title>
        <authorList>
            <person name="Wang L."/>
            <person name="Xiong Q."/>
            <person name="Saelim N."/>
            <person name="Wang L."/>
            <person name="Nong W."/>
            <person name="Wan A.T."/>
            <person name="Shi M."/>
            <person name="Liu X."/>
            <person name="Cao Q."/>
            <person name="Hui J.H.L."/>
            <person name="Sookrung N."/>
            <person name="Leung T.F."/>
            <person name="Tungtrongchitr A."/>
            <person name="Tsui S.K.W."/>
        </authorList>
    </citation>
    <scope>NUCLEOTIDE SEQUENCE [LARGE SCALE GENOMIC DNA]</scope>
    <source>
        <strain evidence="1">PWHHKU_190912</strain>
    </source>
</reference>
<organism evidence="1 2">
    <name type="scientific">Periplaneta americana</name>
    <name type="common">American cockroach</name>
    <name type="synonym">Blatta americana</name>
    <dbReference type="NCBI Taxonomy" id="6978"/>
    <lineage>
        <taxon>Eukaryota</taxon>
        <taxon>Metazoa</taxon>
        <taxon>Ecdysozoa</taxon>
        <taxon>Arthropoda</taxon>
        <taxon>Hexapoda</taxon>
        <taxon>Insecta</taxon>
        <taxon>Pterygota</taxon>
        <taxon>Neoptera</taxon>
        <taxon>Polyneoptera</taxon>
        <taxon>Dictyoptera</taxon>
        <taxon>Blattodea</taxon>
        <taxon>Blattoidea</taxon>
        <taxon>Blattidae</taxon>
        <taxon>Blattinae</taxon>
        <taxon>Periplaneta</taxon>
    </lineage>
</organism>
<name>A0ABQ8S5S5_PERAM</name>
<gene>
    <name evidence="1" type="ORF">ANN_26230</name>
</gene>
<keyword evidence="2" id="KW-1185">Reference proteome</keyword>
<evidence type="ECO:0000313" key="1">
    <source>
        <dbReference type="EMBL" id="KAJ4429227.1"/>
    </source>
</evidence>
<comment type="caution">
    <text evidence="1">The sequence shown here is derived from an EMBL/GenBank/DDBJ whole genome shotgun (WGS) entry which is preliminary data.</text>
</comment>
<sequence length="84" mass="9638">MVGLCVGINEPSDSLKAIYNFDAEKKRPTEASVRRESKVDVCGRIMDGWVGGWMDGWMDVWMDGRMEGRTDEGVTYDRLEDRFN</sequence>
<accession>A0ABQ8S5S5</accession>